<keyword evidence="3" id="KW-1185">Reference proteome</keyword>
<protein>
    <submittedName>
        <fullName evidence="2">Uncharacterized protein</fullName>
    </submittedName>
</protein>
<accession>F4CN91</accession>
<feature type="region of interest" description="Disordered" evidence="1">
    <location>
        <begin position="62"/>
        <end position="91"/>
    </location>
</feature>
<dbReference type="EMBL" id="CP002593">
    <property type="protein sequence ID" value="AEA27115.1"/>
    <property type="molecule type" value="Genomic_DNA"/>
</dbReference>
<reference evidence="2 3" key="1">
    <citation type="journal article" date="2011" name="J. Bacteriol.">
        <title>Genome sequence of the 1,4-dioxane-degrading Pseudonocardia dioxanivorans strain CB1190.</title>
        <authorList>
            <person name="Sales C.M."/>
            <person name="Mahendra S."/>
            <person name="Grostern A."/>
            <person name="Parales R.E."/>
            <person name="Goodwin L.A."/>
            <person name="Woyke T."/>
            <person name="Nolan M."/>
            <person name="Lapidus A."/>
            <person name="Chertkov O."/>
            <person name="Ovchinnikova G."/>
            <person name="Sczyrba A."/>
            <person name="Alvarez-Cohen L."/>
        </authorList>
    </citation>
    <scope>NUCLEOTIDE SEQUENCE [LARGE SCALE GENOMIC DNA]</scope>
    <source>
        <strain evidence="3">ATCC 55486 / DSM 44775 / JCM 13855 / CB1190</strain>
    </source>
</reference>
<sequence>MSVSVVRPNQMWTPSPVATVAVRAMQLGRFAGSGVAADCPAEGADDAARHEVGAGDVRAVGDSAGRAVGAPGRGEDGVAEAGGPGDRPRGGPSVLARCISAVHAVAELLRDAARA</sequence>
<evidence type="ECO:0000313" key="2">
    <source>
        <dbReference type="EMBL" id="AEA27115.1"/>
    </source>
</evidence>
<evidence type="ECO:0000256" key="1">
    <source>
        <dbReference type="SAM" id="MobiDB-lite"/>
    </source>
</evidence>
<proteinExistence type="predicted"/>
<dbReference type="KEGG" id="pdx:Psed_4977"/>
<organism evidence="2 3">
    <name type="scientific">Pseudonocardia dioxanivorans (strain ATCC 55486 / DSM 44775 / JCM 13855 / CB1190)</name>
    <dbReference type="NCBI Taxonomy" id="675635"/>
    <lineage>
        <taxon>Bacteria</taxon>
        <taxon>Bacillati</taxon>
        <taxon>Actinomycetota</taxon>
        <taxon>Actinomycetes</taxon>
        <taxon>Pseudonocardiales</taxon>
        <taxon>Pseudonocardiaceae</taxon>
        <taxon>Pseudonocardia</taxon>
    </lineage>
</organism>
<dbReference type="HOGENOM" id="CLU_2106965_0_0_11"/>
<name>F4CN91_PSEUX</name>
<dbReference type="Proteomes" id="UP000007809">
    <property type="component" value="Chromosome"/>
</dbReference>
<evidence type="ECO:0000313" key="3">
    <source>
        <dbReference type="Proteomes" id="UP000007809"/>
    </source>
</evidence>
<dbReference type="AlphaFoldDB" id="F4CN91"/>
<gene>
    <name evidence="2" type="ordered locus">Psed_4977</name>
</gene>